<dbReference type="Ensembl" id="ENSEBUT00000026785.1">
    <property type="protein sequence ID" value="ENSEBUP00000026209.1"/>
    <property type="gene ID" value="ENSEBUG00000016150.1"/>
</dbReference>
<evidence type="ECO:0000256" key="7">
    <source>
        <dbReference type="SAM" id="MobiDB-lite"/>
    </source>
</evidence>
<keyword evidence="5" id="KW-0446">Lipid-binding</keyword>
<reference evidence="8" key="1">
    <citation type="submission" date="2025-08" db="UniProtKB">
        <authorList>
            <consortium name="Ensembl"/>
        </authorList>
    </citation>
    <scope>IDENTIFICATION</scope>
</reference>
<dbReference type="GeneTree" id="ENSGT00940000155537"/>
<dbReference type="GO" id="GO:0006914">
    <property type="term" value="P:autophagy"/>
    <property type="evidence" value="ECO:0007669"/>
    <property type="project" value="UniProtKB-KW"/>
</dbReference>
<dbReference type="InterPro" id="IPR001680">
    <property type="entry name" value="WD40_rpt"/>
</dbReference>
<dbReference type="SMART" id="SM00320">
    <property type="entry name" value="WD40"/>
    <property type="match status" value="3"/>
</dbReference>
<dbReference type="InterPro" id="IPR048720">
    <property type="entry name" value="PROPPIN"/>
</dbReference>
<comment type="subcellular location">
    <subcellularLocation>
        <location evidence="1">Preautophagosomal structure</location>
    </subcellularLocation>
</comment>
<dbReference type="AlphaFoldDB" id="A0A8C4R7V0"/>
<keyword evidence="4" id="KW-0072">Autophagy</keyword>
<comment type="similarity">
    <text evidence="6">Belongs to the WD repeat PROPPIN family.</text>
</comment>
<evidence type="ECO:0000313" key="9">
    <source>
        <dbReference type="Proteomes" id="UP000694388"/>
    </source>
</evidence>
<dbReference type="GO" id="GO:0008289">
    <property type="term" value="F:lipid binding"/>
    <property type="evidence" value="ECO:0007669"/>
    <property type="project" value="UniProtKB-KW"/>
</dbReference>
<evidence type="ECO:0000256" key="3">
    <source>
        <dbReference type="ARBA" id="ARBA00022737"/>
    </source>
</evidence>
<dbReference type="SUPFAM" id="SSF50978">
    <property type="entry name" value="WD40 repeat-like"/>
    <property type="match status" value="1"/>
</dbReference>
<name>A0A8C4R7V0_EPTBU</name>
<dbReference type="InterPro" id="IPR036322">
    <property type="entry name" value="WD40_repeat_dom_sf"/>
</dbReference>
<organism evidence="8 9">
    <name type="scientific">Eptatretus burgeri</name>
    <name type="common">Inshore hagfish</name>
    <dbReference type="NCBI Taxonomy" id="7764"/>
    <lineage>
        <taxon>Eukaryota</taxon>
        <taxon>Metazoa</taxon>
        <taxon>Chordata</taxon>
        <taxon>Craniata</taxon>
        <taxon>Vertebrata</taxon>
        <taxon>Cyclostomata</taxon>
        <taxon>Myxini</taxon>
        <taxon>Myxiniformes</taxon>
        <taxon>Myxinidae</taxon>
        <taxon>Eptatretinae</taxon>
        <taxon>Eptatretus</taxon>
    </lineage>
</organism>
<evidence type="ECO:0000256" key="4">
    <source>
        <dbReference type="ARBA" id="ARBA00023006"/>
    </source>
</evidence>
<accession>A0A8C4R7V0</accession>
<evidence type="ECO:0000313" key="8">
    <source>
        <dbReference type="Ensembl" id="ENSEBUP00000026209.1"/>
    </source>
</evidence>
<feature type="region of interest" description="Disordered" evidence="7">
    <location>
        <begin position="499"/>
        <end position="520"/>
    </location>
</feature>
<evidence type="ECO:0000256" key="1">
    <source>
        <dbReference type="ARBA" id="ARBA00004329"/>
    </source>
</evidence>
<dbReference type="GO" id="GO:0000407">
    <property type="term" value="C:phagophore assembly site"/>
    <property type="evidence" value="ECO:0007669"/>
    <property type="project" value="UniProtKB-SubCell"/>
</dbReference>
<protein>
    <submittedName>
        <fullName evidence="8">WD repeat domain, phosphoinositide interacting 2</fullName>
    </submittedName>
</protein>
<keyword evidence="2" id="KW-0853">WD repeat</keyword>
<keyword evidence="3" id="KW-0677">Repeat</keyword>
<dbReference type="PANTHER" id="PTHR11227">
    <property type="entry name" value="WD-REPEAT PROTEIN INTERACTING WITH PHOSPHOINOSIDES WIPI -RELATED"/>
    <property type="match status" value="1"/>
</dbReference>
<evidence type="ECO:0000256" key="2">
    <source>
        <dbReference type="ARBA" id="ARBA00022574"/>
    </source>
</evidence>
<dbReference type="InterPro" id="IPR015943">
    <property type="entry name" value="WD40/YVTN_repeat-like_dom_sf"/>
</dbReference>
<dbReference type="Pfam" id="PF21032">
    <property type="entry name" value="PROPPIN"/>
    <property type="match status" value="2"/>
</dbReference>
<keyword evidence="9" id="KW-1185">Reference proteome</keyword>
<sequence length="520" mass="56639">MTSSVTRHRGLLSLSVLCPSRAPRNDVRTSSSRTGPGPMNLASHCGEPLAALHFANFNQDYTSLAVGSKSGYRLFTLNSVDKLEQIYECTDTEEVCIVERLFSSSLVAIVSLTAPRKLKVCHFKKGTEICNYSYSNTILAVKLNRQRLIVCLEESLYIHNIRDMKVLHTIRETPPNPAGLCALSISNDNCFLAYPGSATIGEAQVFDTVNLVGLRTTLLCIGCKKHSGHKRTIRDAYYVRLVLKHTFHPFSSQRAVTMIPAHDSPLAAMAFDATGTRLATASEKGTVIRVFTVPEGQKVFEFRRGVKRCVSICSLGFSLDSVFLCASSNTETVHIFKLESPKEKPQEEASTWSDYLGKVLMASTTYLPSQVSEMLNQGRAFATVRLPFSGHKNVCSLATVQKLPRLLVASSDGYLYIYNVDPQDGGECTLMKQHRLDGSTESVGGDILDPAGPAKFLVQPSYAAAVAKTATLASPSCPGFSEEAGAVGGASLIPEHEITHGEIQLDDENEFPPVTQQSES</sequence>
<dbReference type="Proteomes" id="UP000694388">
    <property type="component" value="Unplaced"/>
</dbReference>
<reference evidence="8" key="2">
    <citation type="submission" date="2025-09" db="UniProtKB">
        <authorList>
            <consortium name="Ensembl"/>
        </authorList>
    </citation>
    <scope>IDENTIFICATION</scope>
</reference>
<evidence type="ECO:0000256" key="6">
    <source>
        <dbReference type="ARBA" id="ARBA00025740"/>
    </source>
</evidence>
<dbReference type="Gene3D" id="2.130.10.10">
    <property type="entry name" value="YVTN repeat-like/Quinoprotein amine dehydrogenase"/>
    <property type="match status" value="1"/>
</dbReference>
<dbReference type="OMA" id="KTMGRMI"/>
<evidence type="ECO:0000256" key="5">
    <source>
        <dbReference type="ARBA" id="ARBA00023121"/>
    </source>
</evidence>
<proteinExistence type="inferred from homology"/>